<proteinExistence type="predicted"/>
<accession>T1CCR7</accession>
<dbReference type="SUPFAM" id="SSF54211">
    <property type="entry name" value="Ribosomal protein S5 domain 2-like"/>
    <property type="match status" value="1"/>
</dbReference>
<dbReference type="InterPro" id="IPR038494">
    <property type="entry name" value="IGPD_sf"/>
</dbReference>
<sequence length="91" mass="10388">MDEALVQVVVDLVERPYYESDLDRTSMVDHVLRSLAVEGRFTLHQRTLRPGETHHVHEATFKALGRAWAAAAQPAERAVSPKGRVRWEGRR</sequence>
<protein>
    <submittedName>
        <fullName evidence="4">Imidazole glycerol-phosphate dehydratase domain protein</fullName>
    </submittedName>
</protein>
<evidence type="ECO:0000313" key="4">
    <source>
        <dbReference type="EMBL" id="EQD63584.1"/>
    </source>
</evidence>
<evidence type="ECO:0000256" key="1">
    <source>
        <dbReference type="ARBA" id="ARBA00022605"/>
    </source>
</evidence>
<dbReference type="InterPro" id="IPR020568">
    <property type="entry name" value="Ribosomal_Su5_D2-typ_SF"/>
</dbReference>
<reference evidence="4" key="1">
    <citation type="submission" date="2013-08" db="EMBL/GenBank/DDBJ databases">
        <authorList>
            <person name="Mendez C."/>
            <person name="Richter M."/>
            <person name="Ferrer M."/>
            <person name="Sanchez J."/>
        </authorList>
    </citation>
    <scope>NUCLEOTIDE SEQUENCE</scope>
</reference>
<evidence type="ECO:0000256" key="3">
    <source>
        <dbReference type="ARBA" id="ARBA00023239"/>
    </source>
</evidence>
<reference evidence="4" key="2">
    <citation type="journal article" date="2014" name="ISME J.">
        <title>Microbial stratification in low pH oxic and suboxic macroscopic growths along an acid mine drainage.</title>
        <authorList>
            <person name="Mendez-Garcia C."/>
            <person name="Mesa V."/>
            <person name="Sprenger R.R."/>
            <person name="Richter M."/>
            <person name="Diez M.S."/>
            <person name="Solano J."/>
            <person name="Bargiela R."/>
            <person name="Golyshina O.V."/>
            <person name="Manteca A."/>
            <person name="Ramos J.L."/>
            <person name="Gallego J.R."/>
            <person name="Llorente I."/>
            <person name="Martins Dos Santos V.A."/>
            <person name="Jensen O.N."/>
            <person name="Pelaez A.I."/>
            <person name="Sanchez J."/>
            <person name="Ferrer M."/>
        </authorList>
    </citation>
    <scope>NUCLEOTIDE SEQUENCE</scope>
</reference>
<comment type="caution">
    <text evidence="4">The sequence shown here is derived from an EMBL/GenBank/DDBJ whole genome shotgun (WGS) entry which is preliminary data.</text>
</comment>
<organism evidence="4">
    <name type="scientific">mine drainage metagenome</name>
    <dbReference type="NCBI Taxonomy" id="410659"/>
    <lineage>
        <taxon>unclassified sequences</taxon>
        <taxon>metagenomes</taxon>
        <taxon>ecological metagenomes</taxon>
    </lineage>
</organism>
<dbReference type="PANTHER" id="PTHR23133:SF2">
    <property type="entry name" value="IMIDAZOLEGLYCEROL-PHOSPHATE DEHYDRATASE"/>
    <property type="match status" value="1"/>
</dbReference>
<name>T1CCR7_9ZZZZ</name>
<dbReference type="EMBL" id="AUZY01004429">
    <property type="protein sequence ID" value="EQD63584.1"/>
    <property type="molecule type" value="Genomic_DNA"/>
</dbReference>
<keyword evidence="1" id="KW-0028">Amino-acid biosynthesis</keyword>
<dbReference type="PANTHER" id="PTHR23133">
    <property type="entry name" value="IMIDAZOLEGLYCEROL-PHOSPHATE DEHYDRATASE HIS7"/>
    <property type="match status" value="1"/>
</dbReference>
<dbReference type="InterPro" id="IPR000807">
    <property type="entry name" value="ImidazoleglycerolP_deHydtase"/>
</dbReference>
<dbReference type="GO" id="GO:0004424">
    <property type="term" value="F:imidazoleglycerol-phosphate dehydratase activity"/>
    <property type="evidence" value="ECO:0007669"/>
    <property type="project" value="InterPro"/>
</dbReference>
<dbReference type="AlphaFoldDB" id="T1CCR7"/>
<keyword evidence="2" id="KW-0368">Histidine biosynthesis</keyword>
<dbReference type="Pfam" id="PF00475">
    <property type="entry name" value="IGPD"/>
    <property type="match status" value="1"/>
</dbReference>
<dbReference type="Gene3D" id="3.30.230.40">
    <property type="entry name" value="Imidazole glycerol phosphate dehydratase, domain 1"/>
    <property type="match status" value="1"/>
</dbReference>
<evidence type="ECO:0000256" key="2">
    <source>
        <dbReference type="ARBA" id="ARBA00023102"/>
    </source>
</evidence>
<keyword evidence="3" id="KW-0456">Lyase</keyword>
<dbReference type="GO" id="GO:0000105">
    <property type="term" value="P:L-histidine biosynthetic process"/>
    <property type="evidence" value="ECO:0007669"/>
    <property type="project" value="UniProtKB-KW"/>
</dbReference>
<gene>
    <name evidence="4" type="ORF">B1B_06972</name>
</gene>